<organism evidence="1 2">
    <name type="scientific">Fictibacillus solisalsi</name>
    <dbReference type="NCBI Taxonomy" id="459525"/>
    <lineage>
        <taxon>Bacteria</taxon>
        <taxon>Bacillati</taxon>
        <taxon>Bacillota</taxon>
        <taxon>Bacilli</taxon>
        <taxon>Bacillales</taxon>
        <taxon>Fictibacillaceae</taxon>
        <taxon>Fictibacillus</taxon>
    </lineage>
</organism>
<protein>
    <recommendedName>
        <fullName evidence="3">Spore coat protein Z</fullName>
    </recommendedName>
</protein>
<proteinExistence type="predicted"/>
<keyword evidence="2" id="KW-1185">Reference proteome</keyword>
<evidence type="ECO:0000313" key="2">
    <source>
        <dbReference type="Proteomes" id="UP000199544"/>
    </source>
</evidence>
<gene>
    <name evidence="1" type="ORF">SAMN04488137_3782</name>
</gene>
<accession>A0A1G9ZVT2</accession>
<reference evidence="2" key="1">
    <citation type="submission" date="2016-10" db="EMBL/GenBank/DDBJ databases">
        <authorList>
            <person name="Varghese N."/>
            <person name="Submissions S."/>
        </authorList>
    </citation>
    <scope>NUCLEOTIDE SEQUENCE [LARGE SCALE GENOMIC DNA]</scope>
    <source>
        <strain evidence="2">CGMCC 1.6854</strain>
    </source>
</reference>
<dbReference type="EMBL" id="FNHW01000002">
    <property type="protein sequence ID" value="SDN25559.1"/>
    <property type="molecule type" value="Genomic_DNA"/>
</dbReference>
<sequence length="152" mass="17141">MSIHKRKIRKCGCWKSGCNRCATRPSNCCKRSPQNEARCECRSEFAGLKVQNGGFIEGNLCTICRFGIELGYTAPGLDFQAVLLETATCPLNNTMRAIGIGRLSGRLVDFELNLRQNPNTIRLRVFKCQETFIDTTFRGSEVARVFIIRCPR</sequence>
<dbReference type="AlphaFoldDB" id="A0A1G9ZVT2"/>
<evidence type="ECO:0000313" key="1">
    <source>
        <dbReference type="EMBL" id="SDN25559.1"/>
    </source>
</evidence>
<dbReference type="Proteomes" id="UP000199544">
    <property type="component" value="Unassembled WGS sequence"/>
</dbReference>
<evidence type="ECO:0008006" key="3">
    <source>
        <dbReference type="Google" id="ProtNLM"/>
    </source>
</evidence>
<name>A0A1G9ZVT2_9BACL</name>